<evidence type="ECO:0000256" key="2">
    <source>
        <dbReference type="ARBA" id="ARBA00022842"/>
    </source>
</evidence>
<name>A0A6L2Q8F2_COPFO</name>
<dbReference type="InterPro" id="IPR008949">
    <property type="entry name" value="Isoprenoid_synthase_dom_sf"/>
</dbReference>
<keyword evidence="1" id="KW-0479">Metal-binding</keyword>
<proteinExistence type="predicted"/>
<dbReference type="GO" id="GO:0004659">
    <property type="term" value="F:prenyltransferase activity"/>
    <property type="evidence" value="ECO:0007669"/>
    <property type="project" value="InterPro"/>
</dbReference>
<evidence type="ECO:0000313" key="4">
    <source>
        <dbReference type="Proteomes" id="UP000502823"/>
    </source>
</evidence>
<protein>
    <recommendedName>
        <fullName evidence="5">Geranylgeranyl pyrophosphate synthase</fullName>
    </recommendedName>
</protein>
<keyword evidence="2" id="KW-0460">Magnesium</keyword>
<accession>A0A6L2Q8F2</accession>
<evidence type="ECO:0000256" key="1">
    <source>
        <dbReference type="ARBA" id="ARBA00022723"/>
    </source>
</evidence>
<dbReference type="EMBL" id="BLKM01000868">
    <property type="protein sequence ID" value="GFG39108.1"/>
    <property type="molecule type" value="Genomic_DNA"/>
</dbReference>
<organism evidence="3 4">
    <name type="scientific">Coptotermes formosanus</name>
    <name type="common">Formosan subterranean termite</name>
    <dbReference type="NCBI Taxonomy" id="36987"/>
    <lineage>
        <taxon>Eukaryota</taxon>
        <taxon>Metazoa</taxon>
        <taxon>Ecdysozoa</taxon>
        <taxon>Arthropoda</taxon>
        <taxon>Hexapoda</taxon>
        <taxon>Insecta</taxon>
        <taxon>Pterygota</taxon>
        <taxon>Neoptera</taxon>
        <taxon>Polyneoptera</taxon>
        <taxon>Dictyoptera</taxon>
        <taxon>Blattodea</taxon>
        <taxon>Blattoidea</taxon>
        <taxon>Termitoidae</taxon>
        <taxon>Rhinotermitidae</taxon>
        <taxon>Coptotermes</taxon>
    </lineage>
</organism>
<comment type="caution">
    <text evidence="3">The sequence shown here is derived from an EMBL/GenBank/DDBJ whole genome shotgun (WGS) entry which is preliminary data.</text>
</comment>
<dbReference type="InterPro" id="IPR000092">
    <property type="entry name" value="Polyprenyl_synt"/>
</dbReference>
<keyword evidence="4" id="KW-1185">Reference proteome</keyword>
<dbReference type="PANTHER" id="PTHR12001">
    <property type="entry name" value="GERANYLGERANYL PYROPHOSPHATE SYNTHASE"/>
    <property type="match status" value="1"/>
</dbReference>
<dbReference type="GO" id="GO:0008299">
    <property type="term" value="P:isoprenoid biosynthetic process"/>
    <property type="evidence" value="ECO:0007669"/>
    <property type="project" value="InterPro"/>
</dbReference>
<feature type="non-terminal residue" evidence="3">
    <location>
        <position position="1"/>
    </location>
</feature>
<dbReference type="OrthoDB" id="6921389at2759"/>
<feature type="non-terminal residue" evidence="3">
    <location>
        <position position="89"/>
    </location>
</feature>
<dbReference type="Gene3D" id="1.10.600.10">
    <property type="entry name" value="Farnesyl Diphosphate Synthase"/>
    <property type="match status" value="1"/>
</dbReference>
<dbReference type="SUPFAM" id="SSF48576">
    <property type="entry name" value="Terpenoid synthases"/>
    <property type="match status" value="1"/>
</dbReference>
<dbReference type="GO" id="GO:0042811">
    <property type="term" value="P:pheromone biosynthetic process"/>
    <property type="evidence" value="ECO:0007669"/>
    <property type="project" value="UniProtKB-ARBA"/>
</dbReference>
<evidence type="ECO:0000313" key="3">
    <source>
        <dbReference type="EMBL" id="GFG39108.1"/>
    </source>
</evidence>
<dbReference type="GO" id="GO:0046872">
    <property type="term" value="F:metal ion binding"/>
    <property type="evidence" value="ECO:0007669"/>
    <property type="project" value="UniProtKB-KW"/>
</dbReference>
<dbReference type="PANTHER" id="PTHR12001:SF44">
    <property type="entry name" value="GERANYLGERANYL PYROPHOSPHATE SYNTHASE"/>
    <property type="match status" value="1"/>
</dbReference>
<dbReference type="Proteomes" id="UP000502823">
    <property type="component" value="Unassembled WGS sequence"/>
</dbReference>
<evidence type="ECO:0008006" key="5">
    <source>
        <dbReference type="Google" id="ProtNLM"/>
    </source>
</evidence>
<sequence length="89" mass="10104">ISDIQDNSILRRGVPVAHSIYGLASTISAAKCLIYRALEMVLSLNNPMAVTVFTEQVLELHRRQAVEIYWCENYVCPSVEEYQEMAKGR</sequence>
<reference evidence="4" key="1">
    <citation type="submission" date="2020-01" db="EMBL/GenBank/DDBJ databases">
        <title>Draft genome sequence of the Termite Coptotermes fromosanus.</title>
        <authorList>
            <person name="Itakura S."/>
            <person name="Yosikawa Y."/>
            <person name="Umezawa K."/>
        </authorList>
    </citation>
    <scope>NUCLEOTIDE SEQUENCE [LARGE SCALE GENOMIC DNA]</scope>
</reference>
<gene>
    <name evidence="3" type="ORF">Cfor_12242</name>
</gene>
<dbReference type="Pfam" id="PF00348">
    <property type="entry name" value="polyprenyl_synt"/>
    <property type="match status" value="1"/>
</dbReference>
<dbReference type="AlphaFoldDB" id="A0A6L2Q8F2"/>
<dbReference type="InParanoid" id="A0A6L2Q8F2"/>